<reference evidence="3 4" key="1">
    <citation type="submission" date="2023-05" db="EMBL/GenBank/DDBJ databases">
        <title>A 100% complete, gapless, phased diploid assembly of the Scenedesmus obliquus UTEX 3031 genome.</title>
        <authorList>
            <person name="Biondi T.C."/>
            <person name="Hanschen E.R."/>
            <person name="Kwon T."/>
            <person name="Eng W."/>
            <person name="Kruse C.P.S."/>
            <person name="Koehler S.I."/>
            <person name="Kunde Y."/>
            <person name="Gleasner C.D."/>
            <person name="You Mak K.T."/>
            <person name="Polle J."/>
            <person name="Hovde B.T."/>
            <person name="Starkenburg S.R."/>
        </authorList>
    </citation>
    <scope>NUCLEOTIDE SEQUENCE [LARGE SCALE GENOMIC DNA]</scope>
    <source>
        <strain evidence="3 4">DOE0152z</strain>
    </source>
</reference>
<evidence type="ECO:0000313" key="3">
    <source>
        <dbReference type="EMBL" id="WIA18971.1"/>
    </source>
</evidence>
<gene>
    <name evidence="3" type="ORF">OEZ85_003640</name>
</gene>
<dbReference type="Proteomes" id="UP001244341">
    <property type="component" value="Chromosome 10b"/>
</dbReference>
<keyword evidence="4" id="KW-1185">Reference proteome</keyword>
<evidence type="ECO:0000256" key="2">
    <source>
        <dbReference type="SAM" id="SignalP"/>
    </source>
</evidence>
<sequence length="126" mass="13075">MASLRGLISVFAAAGPASAHVSTGWAPIAVRAFSAIGGKPNPMDVLTRQTNPQMSQESTTESEAFEMKVPGVTAFMEPNVPKPGTVQPPNPSPELMEPVPIAKVTHDGDVIGNMDADAPASGQPRN</sequence>
<name>A0ABY8UBZ5_TETOB</name>
<feature type="region of interest" description="Disordered" evidence="1">
    <location>
        <begin position="76"/>
        <end position="97"/>
    </location>
</feature>
<feature type="chain" id="PRO_5045898208" evidence="2">
    <location>
        <begin position="20"/>
        <end position="126"/>
    </location>
</feature>
<evidence type="ECO:0000256" key="1">
    <source>
        <dbReference type="SAM" id="MobiDB-lite"/>
    </source>
</evidence>
<organism evidence="3 4">
    <name type="scientific">Tetradesmus obliquus</name>
    <name type="common">Green alga</name>
    <name type="synonym">Acutodesmus obliquus</name>
    <dbReference type="NCBI Taxonomy" id="3088"/>
    <lineage>
        <taxon>Eukaryota</taxon>
        <taxon>Viridiplantae</taxon>
        <taxon>Chlorophyta</taxon>
        <taxon>core chlorophytes</taxon>
        <taxon>Chlorophyceae</taxon>
        <taxon>CS clade</taxon>
        <taxon>Sphaeropleales</taxon>
        <taxon>Scenedesmaceae</taxon>
        <taxon>Tetradesmus</taxon>
    </lineage>
</organism>
<protein>
    <submittedName>
        <fullName evidence="3">Uncharacterized protein</fullName>
    </submittedName>
</protein>
<feature type="signal peptide" evidence="2">
    <location>
        <begin position="1"/>
        <end position="19"/>
    </location>
</feature>
<keyword evidence="2" id="KW-0732">Signal</keyword>
<accession>A0ABY8UBZ5</accession>
<proteinExistence type="predicted"/>
<evidence type="ECO:0000313" key="4">
    <source>
        <dbReference type="Proteomes" id="UP001244341"/>
    </source>
</evidence>
<feature type="region of interest" description="Disordered" evidence="1">
    <location>
        <begin position="43"/>
        <end position="63"/>
    </location>
</feature>
<feature type="compositionally biased region" description="Polar residues" evidence="1">
    <location>
        <begin position="47"/>
        <end position="62"/>
    </location>
</feature>
<dbReference type="EMBL" id="CP126217">
    <property type="protein sequence ID" value="WIA18971.1"/>
    <property type="molecule type" value="Genomic_DNA"/>
</dbReference>